<proteinExistence type="inferred from homology"/>
<feature type="active site" evidence="8">
    <location>
        <position position="600"/>
    </location>
</feature>
<evidence type="ECO:0000256" key="3">
    <source>
        <dbReference type="ARBA" id="ARBA00022512"/>
    </source>
</evidence>
<dbReference type="GO" id="GO:0005975">
    <property type="term" value="P:carbohydrate metabolic process"/>
    <property type="evidence" value="ECO:0007669"/>
    <property type="project" value="InterPro"/>
</dbReference>
<reference evidence="11" key="1">
    <citation type="submission" date="2019-03" db="EMBL/GenBank/DDBJ databases">
        <authorList>
            <person name="Mank J."/>
            <person name="Almeida P."/>
        </authorList>
    </citation>
    <scope>NUCLEOTIDE SEQUENCE</scope>
    <source>
        <strain evidence="11">78183</strain>
    </source>
</reference>
<dbReference type="Pfam" id="PF00295">
    <property type="entry name" value="Glyco_hydro_28"/>
    <property type="match status" value="3"/>
</dbReference>
<comment type="similarity">
    <text evidence="2 9">Belongs to the glycosyl hydrolase 28 family.</text>
</comment>
<feature type="signal peptide" evidence="10">
    <location>
        <begin position="1"/>
        <end position="24"/>
    </location>
</feature>
<keyword evidence="5 9" id="KW-0378">Hydrolase</keyword>
<gene>
    <name evidence="11" type="ORF">SVIM_LOCUS43982</name>
</gene>
<dbReference type="FunFam" id="2.160.20.10:FF:000111">
    <property type="entry name" value="Pectin lyase-like superfamily protein"/>
    <property type="match status" value="1"/>
</dbReference>
<dbReference type="Gene3D" id="2.160.20.10">
    <property type="entry name" value="Single-stranded right-handed beta-helix, Pectin lyase-like"/>
    <property type="match status" value="2"/>
</dbReference>
<evidence type="ECO:0000256" key="4">
    <source>
        <dbReference type="ARBA" id="ARBA00022525"/>
    </source>
</evidence>
<evidence type="ECO:0000256" key="2">
    <source>
        <dbReference type="ARBA" id="ARBA00008834"/>
    </source>
</evidence>
<sequence length="751" mass="78914">MASLPLPITILFIIFLASSPSARAAQFSVLSYGAKPGGRTDSAKAFAAAWSQACASTGPATIYVPKGSFSLGQVKFQGPCKNNAILVRIDGTLVAPSDYKVIGSAENWLIFEHVNGVTLSGGILDGQGAGLWSCKKSGKGGCPRGATSLEFTNSKNIAITGLTSLNSQMFHIVINGCQNVKVQGVKVSADGNSPNTDGIHVQLSTAVTILNSRIGTGDDCVSIGPEAGVQDVTVKTTTFTGTQNGLRIKTWGRPSTGFARNILFQHAVMNNVQNPILIDQNYCPGEKNCPGQVSGVKVSDVTYQDIHGTSATELAVKFDCSKKYPCTGIKLQDVKLTYDNKPAEALCSHAGGVASGTYYPIPERPMAVLPLPTIPRRITLFSIIFLAFLALAKAERYSVLSYGAKPDGRTDSTKAFAAAWSRACASTKPATISVPQGRFYLGQVRFQGPCKNHAILLRIDGTLVAPSDYKVIGNAKNWLIFENVNGVTVSGGTLDGQGAGLWSCKKSGKGSCPSGATSLEFSNSNNILFHIVILGCQNVKVQGVKVSAAGNSPNTDGIHVQSSTGVTILNSRIGTGDDCVSIGPGTSNLWIENVACGPGHGISIGSLGKESHEAGVQNVTVKTTTFTGTQNGLRIKSWGRPSNGFARDILFQHAVMNNVQNPILIDQNYCPGEKNCPGQDSGVRISGVSYQDIHGSSATEVAVKFDCSKKYPCTGIKLQDVRLTYKNQPAEASCSNTGGVASGLVQPTSCL</sequence>
<dbReference type="EMBL" id="CAADRP010000169">
    <property type="protein sequence ID" value="VFU24229.1"/>
    <property type="molecule type" value="Genomic_DNA"/>
</dbReference>
<dbReference type="PANTHER" id="PTHR31375">
    <property type="match status" value="1"/>
</dbReference>
<keyword evidence="6 9" id="KW-0326">Glycosidase</keyword>
<evidence type="ECO:0000313" key="11">
    <source>
        <dbReference type="EMBL" id="VFU24229.1"/>
    </source>
</evidence>
<dbReference type="SMART" id="SM00710">
    <property type="entry name" value="PbH1"/>
    <property type="match status" value="10"/>
</dbReference>
<evidence type="ECO:0000256" key="8">
    <source>
        <dbReference type="PROSITE-ProRule" id="PRU10052"/>
    </source>
</evidence>
<keyword evidence="10" id="KW-0732">Signal</keyword>
<dbReference type="GO" id="GO:0071555">
    <property type="term" value="P:cell wall organization"/>
    <property type="evidence" value="ECO:0007669"/>
    <property type="project" value="UniProtKB-KW"/>
</dbReference>
<feature type="chain" id="PRO_5026688139" description="Pectate lyase superfamily protein domain-containing protein" evidence="10">
    <location>
        <begin position="25"/>
        <end position="751"/>
    </location>
</feature>
<dbReference type="InterPro" id="IPR011050">
    <property type="entry name" value="Pectin_lyase_fold/virulence"/>
</dbReference>
<evidence type="ECO:0000256" key="7">
    <source>
        <dbReference type="ARBA" id="ARBA00023316"/>
    </source>
</evidence>
<dbReference type="InterPro" id="IPR006626">
    <property type="entry name" value="PbH1"/>
</dbReference>
<dbReference type="GO" id="GO:0004650">
    <property type="term" value="F:polygalacturonase activity"/>
    <property type="evidence" value="ECO:0007669"/>
    <property type="project" value="InterPro"/>
</dbReference>
<keyword evidence="4" id="KW-0964">Secreted</keyword>
<dbReference type="SUPFAM" id="SSF51126">
    <property type="entry name" value="Pectin lyase-like"/>
    <property type="match status" value="2"/>
</dbReference>
<keyword evidence="3" id="KW-0134">Cell wall</keyword>
<evidence type="ECO:0008006" key="12">
    <source>
        <dbReference type="Google" id="ProtNLM"/>
    </source>
</evidence>
<dbReference type="PROSITE" id="PS00502">
    <property type="entry name" value="POLYGALACTURONASE"/>
    <property type="match status" value="1"/>
</dbReference>
<evidence type="ECO:0000256" key="1">
    <source>
        <dbReference type="ARBA" id="ARBA00004191"/>
    </source>
</evidence>
<dbReference type="FunFam" id="2.160.20.10:FF:000016">
    <property type="entry name" value="Polygalacturonase 7"/>
    <property type="match status" value="1"/>
</dbReference>
<evidence type="ECO:0000256" key="5">
    <source>
        <dbReference type="ARBA" id="ARBA00022801"/>
    </source>
</evidence>
<evidence type="ECO:0000256" key="6">
    <source>
        <dbReference type="ARBA" id="ARBA00023295"/>
    </source>
</evidence>
<dbReference type="AlphaFoldDB" id="A0A6N2K7A9"/>
<protein>
    <recommendedName>
        <fullName evidence="12">Pectate lyase superfamily protein domain-containing protein</fullName>
    </recommendedName>
</protein>
<comment type="subcellular location">
    <subcellularLocation>
        <location evidence="1">Secreted</location>
        <location evidence="1">Cell wall</location>
    </subcellularLocation>
</comment>
<evidence type="ECO:0000256" key="10">
    <source>
        <dbReference type="SAM" id="SignalP"/>
    </source>
</evidence>
<dbReference type="InterPro" id="IPR000743">
    <property type="entry name" value="Glyco_hydro_28"/>
</dbReference>
<name>A0A6N2K7A9_SALVM</name>
<keyword evidence="7" id="KW-0961">Cell wall biogenesis/degradation</keyword>
<organism evidence="11">
    <name type="scientific">Salix viminalis</name>
    <name type="common">Common osier</name>
    <name type="synonym">Basket willow</name>
    <dbReference type="NCBI Taxonomy" id="40686"/>
    <lineage>
        <taxon>Eukaryota</taxon>
        <taxon>Viridiplantae</taxon>
        <taxon>Streptophyta</taxon>
        <taxon>Embryophyta</taxon>
        <taxon>Tracheophyta</taxon>
        <taxon>Spermatophyta</taxon>
        <taxon>Magnoliopsida</taxon>
        <taxon>eudicotyledons</taxon>
        <taxon>Gunneridae</taxon>
        <taxon>Pentapetalae</taxon>
        <taxon>rosids</taxon>
        <taxon>fabids</taxon>
        <taxon>Malpighiales</taxon>
        <taxon>Salicaceae</taxon>
        <taxon>Saliceae</taxon>
        <taxon>Salix</taxon>
    </lineage>
</organism>
<evidence type="ECO:0000256" key="9">
    <source>
        <dbReference type="RuleBase" id="RU361169"/>
    </source>
</evidence>
<accession>A0A6N2K7A9</accession>
<dbReference type="InterPro" id="IPR012334">
    <property type="entry name" value="Pectin_lyas_fold"/>
</dbReference>